<dbReference type="Proteomes" id="UP000646523">
    <property type="component" value="Unassembled WGS sequence"/>
</dbReference>
<comment type="caution">
    <text evidence="1">The sequence shown here is derived from an EMBL/GenBank/DDBJ whole genome shotgun (WGS) entry which is preliminary data.</text>
</comment>
<dbReference type="AlphaFoldDB" id="A0A918DF24"/>
<evidence type="ECO:0000313" key="2">
    <source>
        <dbReference type="Proteomes" id="UP000646523"/>
    </source>
</evidence>
<sequence length="64" mass="7406">MNTNEDRKYGTPYVETEIVAAMTVQDVDHVRALLAQMLPGERRALEHRCMEIAGMIQVMREEEE</sequence>
<accession>A0A918DF24</accession>
<organism evidence="1 2">
    <name type="scientific">Nonomuraea cavernae</name>
    <dbReference type="NCBI Taxonomy" id="2045107"/>
    <lineage>
        <taxon>Bacteria</taxon>
        <taxon>Bacillati</taxon>
        <taxon>Actinomycetota</taxon>
        <taxon>Actinomycetes</taxon>
        <taxon>Streptosporangiales</taxon>
        <taxon>Streptosporangiaceae</taxon>
        <taxon>Nonomuraea</taxon>
    </lineage>
</organism>
<evidence type="ECO:0000313" key="1">
    <source>
        <dbReference type="EMBL" id="GGO63032.1"/>
    </source>
</evidence>
<name>A0A918DF24_9ACTN</name>
<protein>
    <submittedName>
        <fullName evidence="1">Uncharacterized protein</fullName>
    </submittedName>
</protein>
<proteinExistence type="predicted"/>
<keyword evidence="2" id="KW-1185">Reference proteome</keyword>
<dbReference type="RefSeq" id="WP_189122681.1">
    <property type="nucleotide sequence ID" value="NZ_BMNH01000002.1"/>
</dbReference>
<reference evidence="1" key="1">
    <citation type="journal article" date="2014" name="Int. J. Syst. Evol. Microbiol.">
        <title>Complete genome sequence of Corynebacterium casei LMG S-19264T (=DSM 44701T), isolated from a smear-ripened cheese.</title>
        <authorList>
            <consortium name="US DOE Joint Genome Institute (JGI-PGF)"/>
            <person name="Walter F."/>
            <person name="Albersmeier A."/>
            <person name="Kalinowski J."/>
            <person name="Ruckert C."/>
        </authorList>
    </citation>
    <scope>NUCLEOTIDE SEQUENCE</scope>
    <source>
        <strain evidence="1">CGMCC 4.7368</strain>
    </source>
</reference>
<reference evidence="1" key="2">
    <citation type="submission" date="2020-09" db="EMBL/GenBank/DDBJ databases">
        <authorList>
            <person name="Sun Q."/>
            <person name="Zhou Y."/>
        </authorList>
    </citation>
    <scope>NUCLEOTIDE SEQUENCE</scope>
    <source>
        <strain evidence="1">CGMCC 4.7368</strain>
    </source>
</reference>
<gene>
    <name evidence="1" type="ORF">GCM10012289_09000</name>
</gene>
<dbReference type="EMBL" id="BMNH01000002">
    <property type="protein sequence ID" value="GGO63032.1"/>
    <property type="molecule type" value="Genomic_DNA"/>
</dbReference>